<dbReference type="PANTHER" id="PTHR31632:SF2">
    <property type="entry name" value="PLASMA MEMBRANE IRON PERMEASE"/>
    <property type="match status" value="1"/>
</dbReference>
<name>A0A372DMM8_9GAMM</name>
<dbReference type="InterPro" id="IPR036909">
    <property type="entry name" value="Cyt_c-like_dom_sf"/>
</dbReference>
<evidence type="ECO:0000259" key="12">
    <source>
        <dbReference type="PROSITE" id="PS51007"/>
    </source>
</evidence>
<dbReference type="EMBL" id="QVPD01000005">
    <property type="protein sequence ID" value="RFP60820.1"/>
    <property type="molecule type" value="Genomic_DNA"/>
</dbReference>
<dbReference type="GO" id="GO:0009055">
    <property type="term" value="F:electron transfer activity"/>
    <property type="evidence" value="ECO:0007669"/>
    <property type="project" value="InterPro"/>
</dbReference>
<dbReference type="SUPFAM" id="SSF46626">
    <property type="entry name" value="Cytochrome c"/>
    <property type="match status" value="1"/>
</dbReference>
<dbReference type="InterPro" id="IPR009056">
    <property type="entry name" value="Cyt_c-like_dom"/>
</dbReference>
<dbReference type="Gene3D" id="1.10.760.10">
    <property type="entry name" value="Cytochrome c-like domain"/>
    <property type="match status" value="1"/>
</dbReference>
<evidence type="ECO:0000256" key="11">
    <source>
        <dbReference type="SAM" id="SignalP"/>
    </source>
</evidence>
<keyword evidence="8 10" id="KW-0472">Membrane</keyword>
<gene>
    <name evidence="13" type="ORF">D0Y53_06675</name>
</gene>
<feature type="chain" id="PRO_5016613000" evidence="11">
    <location>
        <begin position="23"/>
        <end position="645"/>
    </location>
</feature>
<feature type="transmembrane region" description="Helical" evidence="10">
    <location>
        <begin position="426"/>
        <end position="449"/>
    </location>
</feature>
<keyword evidence="11" id="KW-0732">Signal</keyword>
<sequence length="645" mass="67922">MSRFRWLFLPLLAAALVLGAFAARANPQAQMLWQLLDYIAVDYPGAVRDGKVISAIEYQEMQEFSATVGERLAQLPAHPARSGLQTEAAALQAAVAAKAAPAEVERLARALADDLLRAYPVPRAPDRVPDLAGAAALYQQHCASCHGATGAGDGPAGIALDPPPIDFTDAARARQRSVFALQQVIEQGLAGTAMASYARLPETDRWALAFYVGQLAFPQARMSRGEALWLQRADVRTAVPDLAALVQTLPGGIAGLDQAQADDLTAYLRRQPQAVAAGSAAGGVAPLTLARSRLQEGMVAYAAGDAHAARDKFLSAYLDGFEPVEPMLATRDKPLLAEVEAAMIALRAQVGARADVAAVQARVTEVAALFDRAEIAIGGGDAETGAGAAFVGALTILLREGLEALLLVIAMVAFLRKSDRTDAMPYIHGGWIGALLAGGATWLVATHLVEVSGASRELTEGFAALFAAAVLVSVGIWMHGKSQANAWQRYVREQMSQALSRGSAWFMFLLAFVIVYREAFETVLFYAALWSQGNHSAVLAGAATAVVALAAIGWLMLRYSRKLPFGQFFAVSALLMAVLAVVLAGKGVAALQEAGWLPVSLVPAPSIDLLGVHPTSQGLLAQLAVLLVLVAGFAWNARGARIAAR</sequence>
<evidence type="ECO:0000313" key="14">
    <source>
        <dbReference type="Proteomes" id="UP000262917"/>
    </source>
</evidence>
<evidence type="ECO:0000256" key="3">
    <source>
        <dbReference type="ARBA" id="ARBA00022617"/>
    </source>
</evidence>
<feature type="transmembrane region" description="Helical" evidence="10">
    <location>
        <begin position="536"/>
        <end position="557"/>
    </location>
</feature>
<evidence type="ECO:0000256" key="5">
    <source>
        <dbReference type="ARBA" id="ARBA00022723"/>
    </source>
</evidence>
<feature type="transmembrane region" description="Helical" evidence="10">
    <location>
        <begin position="461"/>
        <end position="478"/>
    </location>
</feature>
<dbReference type="RefSeq" id="WP_117202428.1">
    <property type="nucleotide sequence ID" value="NZ_JBHTBK010000002.1"/>
</dbReference>
<dbReference type="PANTHER" id="PTHR31632">
    <property type="entry name" value="IRON TRANSPORTER FTH1"/>
    <property type="match status" value="1"/>
</dbReference>
<dbReference type="GO" id="GO:0020037">
    <property type="term" value="F:heme binding"/>
    <property type="evidence" value="ECO:0007669"/>
    <property type="project" value="InterPro"/>
</dbReference>
<dbReference type="InterPro" id="IPR004923">
    <property type="entry name" value="FTR1/Fip1/EfeU"/>
</dbReference>
<feature type="transmembrane region" description="Helical" evidence="10">
    <location>
        <begin position="569"/>
        <end position="591"/>
    </location>
</feature>
<comment type="similarity">
    <text evidence="2">Belongs to the oxidase-dependent Fe transporter (OFeT) (TC 9.A.10.1) family.</text>
</comment>
<evidence type="ECO:0000256" key="1">
    <source>
        <dbReference type="ARBA" id="ARBA00004141"/>
    </source>
</evidence>
<dbReference type="GO" id="GO:0033573">
    <property type="term" value="C:high-affinity iron permease complex"/>
    <property type="evidence" value="ECO:0007669"/>
    <property type="project" value="InterPro"/>
</dbReference>
<organism evidence="13 14">
    <name type="scientific">Cognatiluteimonas weifangensis</name>
    <dbReference type="NCBI Taxonomy" id="2303539"/>
    <lineage>
        <taxon>Bacteria</taxon>
        <taxon>Pseudomonadati</taxon>
        <taxon>Pseudomonadota</taxon>
        <taxon>Gammaproteobacteria</taxon>
        <taxon>Lysobacterales</taxon>
        <taxon>Lysobacteraceae</taxon>
        <taxon>Cognatiluteimonas</taxon>
    </lineage>
</organism>
<reference evidence="13 14" key="1">
    <citation type="submission" date="2018-08" db="EMBL/GenBank/DDBJ databases">
        <title>Lysobacter weifangensis sp. nov., a new member of the family 'Xanthomonadaceae', isolated from soil in a farmland.</title>
        <authorList>
            <person name="Zhao H."/>
        </authorList>
    </citation>
    <scope>NUCLEOTIDE SEQUENCE [LARGE SCALE GENOMIC DNA]</scope>
    <source>
        <strain evidence="13 14">WF-2</strain>
    </source>
</reference>
<dbReference type="Proteomes" id="UP000262917">
    <property type="component" value="Unassembled WGS sequence"/>
</dbReference>
<feature type="signal peptide" evidence="11">
    <location>
        <begin position="1"/>
        <end position="22"/>
    </location>
</feature>
<evidence type="ECO:0000256" key="7">
    <source>
        <dbReference type="ARBA" id="ARBA00023004"/>
    </source>
</evidence>
<dbReference type="AlphaFoldDB" id="A0A372DMM8"/>
<keyword evidence="5 9" id="KW-0479">Metal-binding</keyword>
<dbReference type="Pfam" id="PF03239">
    <property type="entry name" value="FTR1"/>
    <property type="match status" value="1"/>
</dbReference>
<dbReference type="PROSITE" id="PS51007">
    <property type="entry name" value="CYTC"/>
    <property type="match status" value="1"/>
</dbReference>
<evidence type="ECO:0000256" key="2">
    <source>
        <dbReference type="ARBA" id="ARBA00008333"/>
    </source>
</evidence>
<keyword evidence="3 9" id="KW-0349">Heme</keyword>
<keyword evidence="7 9" id="KW-0408">Iron</keyword>
<evidence type="ECO:0000256" key="8">
    <source>
        <dbReference type="ARBA" id="ARBA00023136"/>
    </source>
</evidence>
<keyword evidence="14" id="KW-1185">Reference proteome</keyword>
<feature type="transmembrane region" description="Helical" evidence="10">
    <location>
        <begin position="619"/>
        <end position="637"/>
    </location>
</feature>
<keyword evidence="4 10" id="KW-0812">Transmembrane</keyword>
<dbReference type="OrthoDB" id="8215804at2"/>
<feature type="transmembrane region" description="Helical" evidence="10">
    <location>
        <begin position="390"/>
        <end position="414"/>
    </location>
</feature>
<protein>
    <submittedName>
        <fullName evidence="13">Iron permease</fullName>
    </submittedName>
</protein>
<dbReference type="GO" id="GO:0046872">
    <property type="term" value="F:metal ion binding"/>
    <property type="evidence" value="ECO:0007669"/>
    <property type="project" value="UniProtKB-KW"/>
</dbReference>
<evidence type="ECO:0000256" key="4">
    <source>
        <dbReference type="ARBA" id="ARBA00022692"/>
    </source>
</evidence>
<feature type="transmembrane region" description="Helical" evidence="10">
    <location>
        <begin position="498"/>
        <end position="516"/>
    </location>
</feature>
<feature type="domain" description="Cytochrome c" evidence="12">
    <location>
        <begin position="129"/>
        <end position="272"/>
    </location>
</feature>
<comment type="caution">
    <text evidence="13">The sequence shown here is derived from an EMBL/GenBank/DDBJ whole genome shotgun (WGS) entry which is preliminary data.</text>
</comment>
<evidence type="ECO:0000256" key="6">
    <source>
        <dbReference type="ARBA" id="ARBA00022989"/>
    </source>
</evidence>
<dbReference type="Pfam" id="PF13442">
    <property type="entry name" value="Cytochrome_CBB3"/>
    <property type="match status" value="1"/>
</dbReference>
<keyword evidence="6 10" id="KW-1133">Transmembrane helix</keyword>
<comment type="subcellular location">
    <subcellularLocation>
        <location evidence="1">Membrane</location>
        <topology evidence="1">Multi-pass membrane protein</topology>
    </subcellularLocation>
</comment>
<evidence type="ECO:0000313" key="13">
    <source>
        <dbReference type="EMBL" id="RFP60820.1"/>
    </source>
</evidence>
<proteinExistence type="inferred from homology"/>
<evidence type="ECO:0000256" key="9">
    <source>
        <dbReference type="PROSITE-ProRule" id="PRU00433"/>
    </source>
</evidence>
<accession>A0A372DMM8</accession>
<evidence type="ECO:0000256" key="10">
    <source>
        <dbReference type="SAM" id="Phobius"/>
    </source>
</evidence>
<dbReference type="GO" id="GO:0015093">
    <property type="term" value="F:ferrous iron transmembrane transporter activity"/>
    <property type="evidence" value="ECO:0007669"/>
    <property type="project" value="TreeGrafter"/>
</dbReference>